<sequence>MNVKSNIWKIYAIQALRWFMLSMPIFALFFLENGLSMSQILLLQAFFSLVIVLVEIPSGYWSDLFGRKNAIVIGCVLNFVGISIYALSHGFFGFLFAELALGIGAGFISGADSALLYDSLLNLDNPDEYKKYEGKKNFFESGSEGIASIIGGFLAVISLRTPFYAQAVLVFFSIPIALSLVEPARSTLNNIEGNFKTLWRVVKFSLHEHAEVKWLIIYSSLISASGIGVVWFIQPFLAQVGLPLALFGIAWAILQFATAVTAFYAHRIESFFGKTASLVSLTFLTLTGYMLVAKFGAIWIIPAFLIFYFVRGINTPVLKDYVNRLISSDIRATVLSIKNLIARLIFAIVGPFVGWAADAYSIQTAFFLSGILFFLSGLVAVGFLRKYKVI</sequence>
<accession>A0A1F5NUH2</accession>
<feature type="transmembrane region" description="Helical" evidence="5">
    <location>
        <begin position="69"/>
        <end position="88"/>
    </location>
</feature>
<feature type="transmembrane region" description="Helical" evidence="5">
    <location>
        <begin position="298"/>
        <end position="319"/>
    </location>
</feature>
<organism evidence="7 8">
    <name type="scientific">Candidatus Doudnabacteria bacterium RIFCSPHIGHO2_01_FULL_46_24</name>
    <dbReference type="NCBI Taxonomy" id="1817825"/>
    <lineage>
        <taxon>Bacteria</taxon>
        <taxon>Candidatus Doudnaibacteriota</taxon>
    </lineage>
</organism>
<dbReference type="PROSITE" id="PS00216">
    <property type="entry name" value="SUGAR_TRANSPORT_1"/>
    <property type="match status" value="1"/>
</dbReference>
<feature type="transmembrane region" description="Helical" evidence="5">
    <location>
        <begin position="163"/>
        <end position="181"/>
    </location>
</feature>
<dbReference type="InterPro" id="IPR036259">
    <property type="entry name" value="MFS_trans_sf"/>
</dbReference>
<evidence type="ECO:0000313" key="7">
    <source>
        <dbReference type="EMBL" id="OGE81214.1"/>
    </source>
</evidence>
<dbReference type="SUPFAM" id="SSF103473">
    <property type="entry name" value="MFS general substrate transporter"/>
    <property type="match status" value="1"/>
</dbReference>
<evidence type="ECO:0000256" key="1">
    <source>
        <dbReference type="ARBA" id="ARBA00004141"/>
    </source>
</evidence>
<feature type="domain" description="Major facilitator superfamily (MFS) profile" evidence="6">
    <location>
        <begin position="1"/>
        <end position="388"/>
    </location>
</feature>
<dbReference type="Proteomes" id="UP000178892">
    <property type="component" value="Unassembled WGS sequence"/>
</dbReference>
<keyword evidence="3 5" id="KW-1133">Transmembrane helix</keyword>
<dbReference type="PANTHER" id="PTHR23530:SF1">
    <property type="entry name" value="PERMEASE, MAJOR FACILITATOR SUPERFAMILY-RELATED"/>
    <property type="match status" value="1"/>
</dbReference>
<dbReference type="InterPro" id="IPR011701">
    <property type="entry name" value="MFS"/>
</dbReference>
<dbReference type="PANTHER" id="PTHR23530">
    <property type="entry name" value="TRANSPORT PROTEIN-RELATED"/>
    <property type="match status" value="1"/>
</dbReference>
<gene>
    <name evidence="7" type="ORF">A2720_01600</name>
</gene>
<dbReference type="AlphaFoldDB" id="A0A1F5NUH2"/>
<name>A0A1F5NUH2_9BACT</name>
<feature type="transmembrane region" description="Helical" evidence="5">
    <location>
        <begin position="138"/>
        <end position="157"/>
    </location>
</feature>
<feature type="transmembrane region" description="Helical" evidence="5">
    <location>
        <begin position="215"/>
        <end position="234"/>
    </location>
</feature>
<dbReference type="Pfam" id="PF07690">
    <property type="entry name" value="MFS_1"/>
    <property type="match status" value="1"/>
</dbReference>
<proteinExistence type="predicted"/>
<feature type="transmembrane region" description="Helical" evidence="5">
    <location>
        <begin position="12"/>
        <end position="31"/>
    </location>
</feature>
<evidence type="ECO:0000259" key="6">
    <source>
        <dbReference type="PROSITE" id="PS50850"/>
    </source>
</evidence>
<feature type="transmembrane region" description="Helical" evidence="5">
    <location>
        <begin position="94"/>
        <end position="117"/>
    </location>
</feature>
<keyword evidence="4 5" id="KW-0472">Membrane</keyword>
<dbReference type="EMBL" id="MFEL01000010">
    <property type="protein sequence ID" value="OGE81214.1"/>
    <property type="molecule type" value="Genomic_DNA"/>
</dbReference>
<dbReference type="PROSITE" id="PS50850">
    <property type="entry name" value="MFS"/>
    <property type="match status" value="1"/>
</dbReference>
<protein>
    <recommendedName>
        <fullName evidence="6">Major facilitator superfamily (MFS) profile domain-containing protein</fullName>
    </recommendedName>
</protein>
<dbReference type="STRING" id="1817825.A2720_01600"/>
<comment type="caution">
    <text evidence="7">The sequence shown here is derived from an EMBL/GenBank/DDBJ whole genome shotgun (WGS) entry which is preliminary data.</text>
</comment>
<feature type="transmembrane region" description="Helical" evidence="5">
    <location>
        <begin position="37"/>
        <end position="57"/>
    </location>
</feature>
<dbReference type="GO" id="GO:0016020">
    <property type="term" value="C:membrane"/>
    <property type="evidence" value="ECO:0007669"/>
    <property type="project" value="UniProtKB-SubCell"/>
</dbReference>
<evidence type="ECO:0000256" key="5">
    <source>
        <dbReference type="SAM" id="Phobius"/>
    </source>
</evidence>
<dbReference type="InterPro" id="IPR020846">
    <property type="entry name" value="MFS_dom"/>
</dbReference>
<dbReference type="InterPro" id="IPR005829">
    <property type="entry name" value="Sugar_transporter_CS"/>
</dbReference>
<dbReference type="GO" id="GO:0022857">
    <property type="term" value="F:transmembrane transporter activity"/>
    <property type="evidence" value="ECO:0007669"/>
    <property type="project" value="InterPro"/>
</dbReference>
<keyword evidence="2 5" id="KW-0812">Transmembrane</keyword>
<feature type="transmembrane region" description="Helical" evidence="5">
    <location>
        <begin position="240"/>
        <end position="264"/>
    </location>
</feature>
<feature type="transmembrane region" description="Helical" evidence="5">
    <location>
        <begin position="363"/>
        <end position="384"/>
    </location>
</feature>
<feature type="transmembrane region" description="Helical" evidence="5">
    <location>
        <begin position="340"/>
        <end position="357"/>
    </location>
</feature>
<feature type="transmembrane region" description="Helical" evidence="5">
    <location>
        <begin position="271"/>
        <end position="292"/>
    </location>
</feature>
<evidence type="ECO:0000256" key="3">
    <source>
        <dbReference type="ARBA" id="ARBA00022989"/>
    </source>
</evidence>
<evidence type="ECO:0000313" key="8">
    <source>
        <dbReference type="Proteomes" id="UP000178892"/>
    </source>
</evidence>
<reference evidence="7 8" key="1">
    <citation type="journal article" date="2016" name="Nat. Commun.">
        <title>Thousands of microbial genomes shed light on interconnected biogeochemical processes in an aquifer system.</title>
        <authorList>
            <person name="Anantharaman K."/>
            <person name="Brown C.T."/>
            <person name="Hug L.A."/>
            <person name="Sharon I."/>
            <person name="Castelle C.J."/>
            <person name="Probst A.J."/>
            <person name="Thomas B.C."/>
            <person name="Singh A."/>
            <person name="Wilkins M.J."/>
            <person name="Karaoz U."/>
            <person name="Brodie E.L."/>
            <person name="Williams K.H."/>
            <person name="Hubbard S.S."/>
            <person name="Banfield J.F."/>
        </authorList>
    </citation>
    <scope>NUCLEOTIDE SEQUENCE [LARGE SCALE GENOMIC DNA]</scope>
</reference>
<evidence type="ECO:0000256" key="4">
    <source>
        <dbReference type="ARBA" id="ARBA00023136"/>
    </source>
</evidence>
<comment type="subcellular location">
    <subcellularLocation>
        <location evidence="1">Membrane</location>
        <topology evidence="1">Multi-pass membrane protein</topology>
    </subcellularLocation>
</comment>
<dbReference type="Gene3D" id="1.20.1250.20">
    <property type="entry name" value="MFS general substrate transporter like domains"/>
    <property type="match status" value="1"/>
</dbReference>
<evidence type="ECO:0000256" key="2">
    <source>
        <dbReference type="ARBA" id="ARBA00022692"/>
    </source>
</evidence>
<dbReference type="InterPro" id="IPR053160">
    <property type="entry name" value="MFS_DHA3_Transporter"/>
</dbReference>